<dbReference type="Pfam" id="PF11836">
    <property type="entry name" value="Phage_TAC_11"/>
    <property type="match status" value="1"/>
</dbReference>
<dbReference type="EMBL" id="JBDPGJ010000001">
    <property type="protein sequence ID" value="MEX0404044.1"/>
    <property type="molecule type" value="Genomic_DNA"/>
</dbReference>
<dbReference type="RefSeq" id="WP_367951952.1">
    <property type="nucleotide sequence ID" value="NZ_JBDPGJ010000001.1"/>
</dbReference>
<gene>
    <name evidence="1" type="ORF">ABGN05_00030</name>
</gene>
<sequence>MADLPTHRQFFGDAERDFRLNADLVTELERKTGAGIGGLSRRMFAGEFAHHELLEVVRLGLIGGGESPAVSASLVAVYAAPLPVMELYALALPVIETVMFGSVQKEGAE</sequence>
<proteinExistence type="predicted"/>
<keyword evidence="2" id="KW-1185">Reference proteome</keyword>
<accession>A0ABV3SBD8</accession>
<protein>
    <submittedName>
        <fullName evidence="1">Gene transfer agent family protein</fullName>
    </submittedName>
</protein>
<dbReference type="Proteomes" id="UP001556692">
    <property type="component" value="Unassembled WGS sequence"/>
</dbReference>
<dbReference type="InterPro" id="IPR021791">
    <property type="entry name" value="Phage_TAC_11"/>
</dbReference>
<evidence type="ECO:0000313" key="1">
    <source>
        <dbReference type="EMBL" id="MEX0404044.1"/>
    </source>
</evidence>
<name>A0ABV3SBD8_9HYPH</name>
<comment type="caution">
    <text evidence="1">The sequence shown here is derived from an EMBL/GenBank/DDBJ whole genome shotgun (WGS) entry which is preliminary data.</text>
</comment>
<reference evidence="1 2" key="1">
    <citation type="submission" date="2024-05" db="EMBL/GenBank/DDBJ databases">
        <authorList>
            <person name="Jiang F."/>
        </authorList>
    </citation>
    <scope>NUCLEOTIDE SEQUENCE [LARGE SCALE GENOMIC DNA]</scope>
    <source>
        <strain evidence="1 2">LZ166</strain>
    </source>
</reference>
<evidence type="ECO:0000313" key="2">
    <source>
        <dbReference type="Proteomes" id="UP001556692"/>
    </source>
</evidence>
<organism evidence="1 2">
    <name type="scientific">Aquibium pacificus</name>
    <dbReference type="NCBI Taxonomy" id="3153579"/>
    <lineage>
        <taxon>Bacteria</taxon>
        <taxon>Pseudomonadati</taxon>
        <taxon>Pseudomonadota</taxon>
        <taxon>Alphaproteobacteria</taxon>
        <taxon>Hyphomicrobiales</taxon>
        <taxon>Phyllobacteriaceae</taxon>
        <taxon>Aquibium</taxon>
    </lineage>
</organism>